<feature type="compositionally biased region" description="Acidic residues" evidence="1">
    <location>
        <begin position="192"/>
        <end position="204"/>
    </location>
</feature>
<feature type="compositionally biased region" description="Polar residues" evidence="1">
    <location>
        <begin position="1097"/>
        <end position="1111"/>
    </location>
</feature>
<dbReference type="AlphaFoldDB" id="A0A9P6N1Z1"/>
<proteinExistence type="predicted"/>
<feature type="compositionally biased region" description="Basic and acidic residues" evidence="1">
    <location>
        <begin position="373"/>
        <end position="393"/>
    </location>
</feature>
<evidence type="ECO:0000259" key="2">
    <source>
        <dbReference type="Pfam" id="PF14075"/>
    </source>
</evidence>
<feature type="compositionally biased region" description="Acidic residues" evidence="1">
    <location>
        <begin position="118"/>
        <end position="169"/>
    </location>
</feature>
<keyword evidence="4" id="KW-1185">Reference proteome</keyword>
<feature type="compositionally biased region" description="Polar residues" evidence="1">
    <location>
        <begin position="325"/>
        <end position="336"/>
    </location>
</feature>
<feature type="compositionally biased region" description="Gly residues" evidence="1">
    <location>
        <begin position="913"/>
        <end position="922"/>
    </location>
</feature>
<comment type="caution">
    <text evidence="3">The sequence shown here is derived from an EMBL/GenBank/DDBJ whole genome shotgun (WGS) entry which is preliminary data.</text>
</comment>
<feature type="compositionally biased region" description="Low complexity" evidence="1">
    <location>
        <begin position="984"/>
        <end position="997"/>
    </location>
</feature>
<gene>
    <name evidence="3" type="ORF">BGZ80_003415</name>
</gene>
<dbReference type="Proteomes" id="UP000703661">
    <property type="component" value="Unassembled WGS sequence"/>
</dbReference>
<feature type="compositionally biased region" description="Basic and acidic residues" evidence="1">
    <location>
        <begin position="499"/>
        <end position="517"/>
    </location>
</feature>
<feature type="compositionally biased region" description="Low complexity" evidence="1">
    <location>
        <begin position="337"/>
        <end position="360"/>
    </location>
</feature>
<feature type="compositionally biased region" description="Basic and acidic residues" evidence="1">
    <location>
        <begin position="170"/>
        <end position="188"/>
    </location>
</feature>
<feature type="compositionally biased region" description="Basic residues" evidence="1">
    <location>
        <begin position="270"/>
        <end position="279"/>
    </location>
</feature>
<evidence type="ECO:0000313" key="3">
    <source>
        <dbReference type="EMBL" id="KAG0020883.1"/>
    </source>
</evidence>
<feature type="region of interest" description="Disordered" evidence="1">
    <location>
        <begin position="786"/>
        <end position="1126"/>
    </location>
</feature>
<feature type="compositionally biased region" description="Low complexity" evidence="1">
    <location>
        <begin position="797"/>
        <end position="816"/>
    </location>
</feature>
<feature type="region of interest" description="Disordered" evidence="1">
    <location>
        <begin position="256"/>
        <end position="517"/>
    </location>
</feature>
<feature type="compositionally biased region" description="Low complexity" evidence="1">
    <location>
        <begin position="80"/>
        <end position="89"/>
    </location>
</feature>
<evidence type="ECO:0000256" key="1">
    <source>
        <dbReference type="SAM" id="MobiDB-lite"/>
    </source>
</evidence>
<sequence length="1126" mass="121964">MAGPLLSSSPAASHNAINAALTASSSTSSKVKKEVTPGNTTVRIYYSLKENPNAIISYTDLIRQEQKRQRSSKNGGNGTSSATPSQSSSYPLKNSKTAGAGTSSKDAGQSSSTSMDIDPPEGEEALGDGDSEAEDDDEVDDDEDEEDAEAEDEDDDDDPDEDEDEDDDPDSGRREPKDFLDALTEKYGVEGNESEDDDEDEDDDGKGQVRKRPSRWDTERYDFEDDFIDDSEMMLESIGMVRPKVDGFFAYRGPVETTVEDADSSDAGPRSKKTSKRKPAAGSSPLSTSKSSLSKSIKGSSLAVMENANDSTSEMSEADEKSKSTKPPSGLANSTLAAASDSAAASGAAESASGSIVTTPTKKKTVVSKSKAAGKDVSKEGAEANKDSDKESKSGTSKKAKAKPAKSTANTPVVRVDSPPPLDDIGGGSTPPSPSRSASPSKSKSKSKVPTTAEIDSNTAEVSENNEAPETTLVQVKSEHHTSKSDSSISSTAPPTESNNDRSKSKEPKPLEPLNKEVQEAYDVVAELAKKETWEVKSRFPPHIKEPLWKCAKIALATRSTGYVLDEGFFVHLQEILPYNKFTLKKLVYKAVLPDWIIELETQRTRLIDQFATRADMVWKASGLAATEPEKDGDGDVSMNGDEAKSQKKFPWSQDLRLLLWETMEKFMEIHAAKQELRAVDESQPVPPTDSKTRKDAYQTLLQSFPAGWMTSYEISRQYSQLKEKVQKQEKKEVESSAATTHSGKPKPVFSATGVRYGSSSIIARNAASATNTSTTDKRLVTAASSISATETPQNPTAPTTSLVSPVSVASAPTSSNIDTPRDRDNTQRSSPSRSPSTAHRSAHLSEIVNPSPQPSQSRTQHIFYSESSEPTKKRKNPEEVGVQVLGSGSSHDPLFIDDQHSYDNPRERGYRQSGGSGGGAVEYGHPSSSPSKGSASQPMYSSVHTNDAAKKKRAVEQRAPTKSTTSPMAMGHPPHPSGQSTAPSSYYQDYEYPEYNDYPDHPDYQRPREPIYSQRHPHPSSPPPTYSSRQTRGYGPPPLSHGQQRHYQHHESVPPQQPQHHQQYHHRVTTRGGSPGIGGGQYVPAPHSPSLRGMQPVSSHPGTKAMSMSNLLHHPPPSHQHHPRQ</sequence>
<accession>A0A9P6N1Z1</accession>
<name>A0A9P6N1Z1_9FUNG</name>
<feature type="compositionally biased region" description="Polar residues" evidence="1">
    <location>
        <begin position="786"/>
        <end position="795"/>
    </location>
</feature>
<feature type="region of interest" description="Disordered" evidence="1">
    <location>
        <begin position="59"/>
        <end position="225"/>
    </location>
</feature>
<feature type="compositionally biased region" description="Basic and acidic residues" evidence="1">
    <location>
        <begin position="999"/>
        <end position="1010"/>
    </location>
</feature>
<feature type="compositionally biased region" description="Low complexity" evidence="1">
    <location>
        <begin position="830"/>
        <end position="840"/>
    </location>
</feature>
<feature type="compositionally biased region" description="Basic and acidic residues" evidence="1">
    <location>
        <begin position="898"/>
        <end position="911"/>
    </location>
</feature>
<feature type="compositionally biased region" description="Polar residues" evidence="1">
    <location>
        <begin position="454"/>
        <end position="475"/>
    </location>
</feature>
<organism evidence="3 4">
    <name type="scientific">Entomortierella chlamydospora</name>
    <dbReference type="NCBI Taxonomy" id="101097"/>
    <lineage>
        <taxon>Eukaryota</taxon>
        <taxon>Fungi</taxon>
        <taxon>Fungi incertae sedis</taxon>
        <taxon>Mucoromycota</taxon>
        <taxon>Mortierellomycotina</taxon>
        <taxon>Mortierellomycetes</taxon>
        <taxon>Mortierellales</taxon>
        <taxon>Mortierellaceae</taxon>
        <taxon>Entomortierella</taxon>
    </lineage>
</organism>
<reference evidence="3" key="1">
    <citation type="journal article" date="2020" name="Fungal Divers.">
        <title>Resolving the Mortierellaceae phylogeny through synthesis of multi-gene phylogenetics and phylogenomics.</title>
        <authorList>
            <person name="Vandepol N."/>
            <person name="Liber J."/>
            <person name="Desiro A."/>
            <person name="Na H."/>
            <person name="Kennedy M."/>
            <person name="Barry K."/>
            <person name="Grigoriev I.V."/>
            <person name="Miller A.N."/>
            <person name="O'Donnell K."/>
            <person name="Stajich J.E."/>
            <person name="Bonito G."/>
        </authorList>
    </citation>
    <scope>NUCLEOTIDE SEQUENCE</scope>
    <source>
        <strain evidence="3">NRRL 2769</strain>
    </source>
</reference>
<dbReference type="InterPro" id="IPR026947">
    <property type="entry name" value="UBN_middle_dom"/>
</dbReference>
<feature type="compositionally biased region" description="Polar residues" evidence="1">
    <location>
        <begin position="90"/>
        <end position="115"/>
    </location>
</feature>
<evidence type="ECO:0000313" key="4">
    <source>
        <dbReference type="Proteomes" id="UP000703661"/>
    </source>
</evidence>
<dbReference type="Pfam" id="PF14075">
    <property type="entry name" value="UBN_AB"/>
    <property type="match status" value="1"/>
</dbReference>
<feature type="compositionally biased region" description="Low complexity" evidence="1">
    <location>
        <begin position="283"/>
        <end position="302"/>
    </location>
</feature>
<protein>
    <recommendedName>
        <fullName evidence="2">Ubinuclein middle domain-containing protein</fullName>
    </recommendedName>
</protein>
<dbReference type="OrthoDB" id="5576775at2759"/>
<feature type="domain" description="Ubinuclein middle" evidence="2">
    <location>
        <begin position="512"/>
        <end position="717"/>
    </location>
</feature>
<feature type="compositionally biased region" description="Polar residues" evidence="1">
    <location>
        <begin position="849"/>
        <end position="869"/>
    </location>
</feature>
<feature type="region of interest" description="Disordered" evidence="1">
    <location>
        <begin position="730"/>
        <end position="752"/>
    </location>
</feature>
<feature type="compositionally biased region" description="Low complexity" evidence="1">
    <location>
        <begin position="927"/>
        <end position="939"/>
    </location>
</feature>
<dbReference type="EMBL" id="JAAAID010000190">
    <property type="protein sequence ID" value="KAG0020883.1"/>
    <property type="molecule type" value="Genomic_DNA"/>
</dbReference>
<feature type="region of interest" description="Disordered" evidence="1">
    <location>
        <begin position="21"/>
        <end position="41"/>
    </location>
</feature>